<comment type="caution">
    <text evidence="1">The sequence shown here is derived from an EMBL/GenBank/DDBJ whole genome shotgun (WGS) entry which is preliminary data.</text>
</comment>
<evidence type="ECO:0000313" key="2">
    <source>
        <dbReference type="Proteomes" id="UP000178558"/>
    </source>
</evidence>
<sequence length="255" mass="29523">MPERETIAASSLTEQIQYWKDRVDTHKERDVALSWSISPLAKVWQRHEIRYAQRILRENELARQMRRELFLHIKTSPRIANFYARAVHSARRVGAFSVADALAEMRARSALEMYDQHGTPEWEERYPALARMIEQTALVIAEPIIGDEQIDLTVARAESPTTLDLRPVRNAYRLLDLSQEYIDHIPTLPPNFSADVKLRTYVLPESPIVKLDFTFVGYRKRGILNGINTNHVPARVSLRISKRPSLTPPLFRKPF</sequence>
<dbReference type="AlphaFoldDB" id="A0A1F7J555"/>
<proteinExistence type="predicted"/>
<organism evidence="1 2">
    <name type="scientific">Candidatus Roizmanbacteria bacterium RIFCSPLOWO2_01_FULL_40_42</name>
    <dbReference type="NCBI Taxonomy" id="1802066"/>
    <lineage>
        <taxon>Bacteria</taxon>
        <taxon>Candidatus Roizmaniibacteriota</taxon>
    </lineage>
</organism>
<gene>
    <name evidence="1" type="ORF">A3B50_04535</name>
</gene>
<dbReference type="Proteomes" id="UP000178558">
    <property type="component" value="Unassembled WGS sequence"/>
</dbReference>
<evidence type="ECO:0000313" key="1">
    <source>
        <dbReference type="EMBL" id="OGK50736.1"/>
    </source>
</evidence>
<name>A0A1F7J555_9BACT</name>
<protein>
    <submittedName>
        <fullName evidence="1">Uncharacterized protein</fullName>
    </submittedName>
</protein>
<reference evidence="1 2" key="1">
    <citation type="journal article" date="2016" name="Nat. Commun.">
        <title>Thousands of microbial genomes shed light on interconnected biogeochemical processes in an aquifer system.</title>
        <authorList>
            <person name="Anantharaman K."/>
            <person name="Brown C.T."/>
            <person name="Hug L.A."/>
            <person name="Sharon I."/>
            <person name="Castelle C.J."/>
            <person name="Probst A.J."/>
            <person name="Thomas B.C."/>
            <person name="Singh A."/>
            <person name="Wilkins M.J."/>
            <person name="Karaoz U."/>
            <person name="Brodie E.L."/>
            <person name="Williams K.H."/>
            <person name="Hubbard S.S."/>
            <person name="Banfield J.F."/>
        </authorList>
    </citation>
    <scope>NUCLEOTIDE SEQUENCE [LARGE SCALE GENOMIC DNA]</scope>
</reference>
<dbReference type="EMBL" id="MGAQ01000012">
    <property type="protein sequence ID" value="OGK50736.1"/>
    <property type="molecule type" value="Genomic_DNA"/>
</dbReference>
<accession>A0A1F7J555</accession>